<reference evidence="2 3" key="1">
    <citation type="submission" date="2016-06" db="EMBL/GenBank/DDBJ databases">
        <title>Evolution of pathogenesis and genome organization in the Tremellales.</title>
        <authorList>
            <person name="Cuomo C."/>
            <person name="Litvintseva A."/>
            <person name="Heitman J."/>
            <person name="Chen Y."/>
            <person name="Sun S."/>
            <person name="Springer D."/>
            <person name="Dromer F."/>
            <person name="Young S."/>
            <person name="Zeng Q."/>
            <person name="Chapman S."/>
            <person name="Gujja S."/>
            <person name="Saif S."/>
            <person name="Birren B."/>
        </authorList>
    </citation>
    <scope>NUCLEOTIDE SEQUENCE [LARGE SCALE GENOMIC DNA]</scope>
    <source>
        <strain evidence="2 3">ATCC 28783</strain>
    </source>
</reference>
<dbReference type="Proteomes" id="UP000289152">
    <property type="component" value="Unassembled WGS sequence"/>
</dbReference>
<evidence type="ECO:0000256" key="1">
    <source>
        <dbReference type="SAM" id="MobiDB-lite"/>
    </source>
</evidence>
<dbReference type="InParanoid" id="A0A4Q1BV25"/>
<sequence>MPVNCKHTPYPSKKRVRFTSPIVISDSESDSNSVISSTNPKSDCSAVSYDTSITTTPTTSNKPRTYARRSDLEINAMLTIIVNRLLYKDITNDTLVQVGPEKKPYGYLIQKYPQFDVRLLYPTSEDTTPLTTGNVSTLETDSTQVPTAPSVHYSTHSIPTMIFEEEDSLSPLDSISNISVQSHLSVHSVGSEISIPRTEIHPETPEYPFNIPPGVRMLSAEELLHILHPRIDFILPVNTAYRFYNPDGKPFMIVCLGE</sequence>
<feature type="region of interest" description="Disordered" evidence="1">
    <location>
        <begin position="26"/>
        <end position="64"/>
    </location>
</feature>
<feature type="compositionally biased region" description="Low complexity" evidence="1">
    <location>
        <begin position="26"/>
        <end position="37"/>
    </location>
</feature>
<evidence type="ECO:0000313" key="3">
    <source>
        <dbReference type="Proteomes" id="UP000289152"/>
    </source>
</evidence>
<accession>A0A4Q1BV25</accession>
<name>A0A4Q1BV25_TREME</name>
<proteinExistence type="predicted"/>
<feature type="region of interest" description="Disordered" evidence="1">
    <location>
        <begin position="130"/>
        <end position="150"/>
    </location>
</feature>
<organism evidence="2 3">
    <name type="scientific">Tremella mesenterica</name>
    <name type="common">Jelly fungus</name>
    <dbReference type="NCBI Taxonomy" id="5217"/>
    <lineage>
        <taxon>Eukaryota</taxon>
        <taxon>Fungi</taxon>
        <taxon>Dikarya</taxon>
        <taxon>Basidiomycota</taxon>
        <taxon>Agaricomycotina</taxon>
        <taxon>Tremellomycetes</taxon>
        <taxon>Tremellales</taxon>
        <taxon>Tremellaceae</taxon>
        <taxon>Tremella</taxon>
    </lineage>
</organism>
<comment type="caution">
    <text evidence="2">The sequence shown here is derived from an EMBL/GenBank/DDBJ whole genome shotgun (WGS) entry which is preliminary data.</text>
</comment>
<dbReference type="AlphaFoldDB" id="A0A4Q1BV25"/>
<gene>
    <name evidence="2" type="ORF">M231_00855</name>
</gene>
<keyword evidence="3" id="KW-1185">Reference proteome</keyword>
<evidence type="ECO:0000313" key="2">
    <source>
        <dbReference type="EMBL" id="RXK41856.1"/>
    </source>
</evidence>
<feature type="compositionally biased region" description="Low complexity" evidence="1">
    <location>
        <begin position="51"/>
        <end position="60"/>
    </location>
</feature>
<protein>
    <submittedName>
        <fullName evidence="2">Uncharacterized protein</fullName>
    </submittedName>
</protein>
<dbReference type="EMBL" id="SDIL01000005">
    <property type="protein sequence ID" value="RXK41856.1"/>
    <property type="molecule type" value="Genomic_DNA"/>
</dbReference>